<name>A0ABT4D0Y3_9CLOT</name>
<evidence type="ECO:0000256" key="3">
    <source>
        <dbReference type="ARBA" id="ARBA00023136"/>
    </source>
</evidence>
<dbReference type="Gene3D" id="3.90.1310.10">
    <property type="entry name" value="Penicillin-binding protein 2a (Domain 2)"/>
    <property type="match status" value="1"/>
</dbReference>
<dbReference type="InterPro" id="IPR012338">
    <property type="entry name" value="Beta-lactam/transpept-like"/>
</dbReference>
<accession>A0ABT4D0Y3</accession>
<dbReference type="PANTHER" id="PTHR30627:SF1">
    <property type="entry name" value="PEPTIDOGLYCAN D,D-TRANSPEPTIDASE FTSI"/>
    <property type="match status" value="1"/>
</dbReference>
<dbReference type="InterPro" id="IPR050515">
    <property type="entry name" value="Beta-lactam/transpept"/>
</dbReference>
<comment type="caution">
    <text evidence="5">The sequence shown here is derived from an EMBL/GenBank/DDBJ whole genome shotgun (WGS) entry which is preliminary data.</text>
</comment>
<dbReference type="InterPro" id="IPR001460">
    <property type="entry name" value="PCN-bd_Tpept"/>
</dbReference>
<dbReference type="SUPFAM" id="SSF54184">
    <property type="entry name" value="Penicillin-binding protein 2x (pbp-2x), c-terminal domain"/>
    <property type="match status" value="2"/>
</dbReference>
<dbReference type="SMART" id="SM00740">
    <property type="entry name" value="PASTA"/>
    <property type="match status" value="2"/>
</dbReference>
<dbReference type="Gene3D" id="3.30.10.20">
    <property type="match status" value="1"/>
</dbReference>
<evidence type="ECO:0000259" key="4">
    <source>
        <dbReference type="PROSITE" id="PS51178"/>
    </source>
</evidence>
<proteinExistence type="inferred from homology"/>
<evidence type="ECO:0000313" key="6">
    <source>
        <dbReference type="Proteomes" id="UP001078443"/>
    </source>
</evidence>
<comment type="similarity">
    <text evidence="2">Belongs to the transpeptidase family.</text>
</comment>
<keyword evidence="3" id="KW-0472">Membrane</keyword>
<dbReference type="Pfam" id="PF03717">
    <property type="entry name" value="PBP_dimer"/>
    <property type="match status" value="1"/>
</dbReference>
<evidence type="ECO:0000256" key="2">
    <source>
        <dbReference type="ARBA" id="ARBA00007171"/>
    </source>
</evidence>
<evidence type="ECO:0000256" key="1">
    <source>
        <dbReference type="ARBA" id="ARBA00004370"/>
    </source>
</evidence>
<keyword evidence="6" id="KW-1185">Reference proteome</keyword>
<dbReference type="CDD" id="cd06576">
    <property type="entry name" value="PASTA_Pbp2x-like_1"/>
    <property type="match status" value="1"/>
</dbReference>
<feature type="domain" description="PASTA" evidence="4">
    <location>
        <begin position="666"/>
        <end position="725"/>
    </location>
</feature>
<dbReference type="InterPro" id="IPR011927">
    <property type="entry name" value="SpoVD_pbp"/>
</dbReference>
<dbReference type="SUPFAM" id="SSF56601">
    <property type="entry name" value="beta-lactamase/transpeptidase-like"/>
    <property type="match status" value="1"/>
</dbReference>
<gene>
    <name evidence="5" type="ORF">OW763_05040</name>
</gene>
<protein>
    <submittedName>
        <fullName evidence="5">Stage V sporulation protein D</fullName>
    </submittedName>
</protein>
<dbReference type="Gene3D" id="3.30.450.330">
    <property type="match status" value="1"/>
</dbReference>
<dbReference type="Pfam" id="PF00905">
    <property type="entry name" value="Transpeptidase"/>
    <property type="match status" value="1"/>
</dbReference>
<dbReference type="Proteomes" id="UP001078443">
    <property type="component" value="Unassembled WGS sequence"/>
</dbReference>
<comment type="subcellular location">
    <subcellularLocation>
        <location evidence="1">Membrane</location>
    </subcellularLocation>
</comment>
<dbReference type="InterPro" id="IPR036138">
    <property type="entry name" value="PBP_dimer_sf"/>
</dbReference>
<dbReference type="NCBIfam" id="TIGR02214">
    <property type="entry name" value="spoVD_pbp"/>
    <property type="match status" value="1"/>
</dbReference>
<feature type="domain" description="PASTA" evidence="4">
    <location>
        <begin position="601"/>
        <end position="661"/>
    </location>
</feature>
<dbReference type="EMBL" id="JAPQER010000002">
    <property type="protein sequence ID" value="MCY6483713.1"/>
    <property type="molecule type" value="Genomic_DNA"/>
</dbReference>
<sequence>MAKKEYRDKVIIKQRMLGVFGILFLLFFGLVCRLSYLMIVKSGEYKNIATAQWTNEVKIDARRGKILDRNGHELAVSANVYRVDLDMNTLRKTKDKNNISYEDIAVKLADAIDMEKDEIIKILNKKLPNGLPMGSATLKRRIEKEEADKVRNLKIRGVIVSPDTKRYYPNGNFLAHVLGHTRSDGKGLTGVELKYNKYLAGIPGVKISETDIKKQELPYTISEYTKPVPGNDIILTIEDMIQHFCEKAAEQALIDNKAKAVTIIAMNPQNGEILGMANKPDYNPNSPWEEGISFGELQKKWRNRAVSDTFEPGSIFKVITGAAAMSEKVIDEDSYTITCHGGKKIGRRTLHCWNWRKGGHGTEKFVDIFKNSCNVGFMDLGERLGAERLNKYIKAFGFGQKTGIDLPGEARGIVKKTENISETDLATISFGQTNTVTCIQYLAALNTIANGGVWIRPHVMKEIVHYDENNEKIIDKKFENNGKKRIADEDVMARLRGYLEKVVSEGGGGKAAVEGYNIGGKTGTAQKVVNGRYASGKYIASFAGIAPVSANKKPKITLLISIDEPDPSNYYGGQIAAPVAKQVFTDIFNYLALKENNIDSMVQNVVIPEVRGLKKSEAIKVLQKSKLNYKIDGKGEYIVDITPKPGYSVEEGRKIQLYTGTSKNYNKEVAVPNLKGYNKEKAEKLLKNLGIKAKIIGKGVVNEQSIGSGQKINRDTTTIVLKLKEIGD</sequence>
<dbReference type="PROSITE" id="PS51178">
    <property type="entry name" value="PASTA"/>
    <property type="match status" value="2"/>
</dbReference>
<dbReference type="SUPFAM" id="SSF56519">
    <property type="entry name" value="Penicillin binding protein dimerisation domain"/>
    <property type="match status" value="1"/>
</dbReference>
<dbReference type="Gene3D" id="3.40.710.10">
    <property type="entry name" value="DD-peptidase/beta-lactamase superfamily"/>
    <property type="match status" value="1"/>
</dbReference>
<reference evidence="5" key="1">
    <citation type="submission" date="2022-12" db="EMBL/GenBank/DDBJ databases">
        <authorList>
            <person name="Wang J."/>
        </authorList>
    </citation>
    <scope>NUCLEOTIDE SEQUENCE</scope>
    <source>
        <strain evidence="5">HY-45-18</strain>
    </source>
</reference>
<evidence type="ECO:0000313" key="5">
    <source>
        <dbReference type="EMBL" id="MCY6483713.1"/>
    </source>
</evidence>
<organism evidence="5 6">
    <name type="scientific">Clostridium aestuarii</name>
    <dbReference type="NCBI Taxonomy" id="338193"/>
    <lineage>
        <taxon>Bacteria</taxon>
        <taxon>Bacillati</taxon>
        <taxon>Bacillota</taxon>
        <taxon>Clostridia</taxon>
        <taxon>Eubacteriales</taxon>
        <taxon>Clostridiaceae</taxon>
        <taxon>Clostridium</taxon>
    </lineage>
</organism>
<dbReference type="InterPro" id="IPR005311">
    <property type="entry name" value="PBP_dimer"/>
</dbReference>
<dbReference type="InterPro" id="IPR005543">
    <property type="entry name" value="PASTA_dom"/>
</dbReference>
<dbReference type="CDD" id="cd06575">
    <property type="entry name" value="PASTA_Pbp2x-like_2"/>
    <property type="match status" value="1"/>
</dbReference>
<dbReference type="PANTHER" id="PTHR30627">
    <property type="entry name" value="PEPTIDOGLYCAN D,D-TRANSPEPTIDASE"/>
    <property type="match status" value="1"/>
</dbReference>
<dbReference type="Pfam" id="PF03793">
    <property type="entry name" value="PASTA"/>
    <property type="match status" value="2"/>
</dbReference>
<dbReference type="RefSeq" id="WP_268039988.1">
    <property type="nucleotide sequence ID" value="NZ_JAPQER010000002.1"/>
</dbReference>